<evidence type="ECO:0000256" key="3">
    <source>
        <dbReference type="ARBA" id="ARBA00022741"/>
    </source>
</evidence>
<keyword evidence="5 7" id="KW-1278">Translocase</keyword>
<dbReference type="InterPro" id="IPR023366">
    <property type="entry name" value="ATP_synth_asu-like_sf"/>
</dbReference>
<dbReference type="CDD" id="cd18111">
    <property type="entry name" value="ATP-synt_V_A-type_alpha_C"/>
    <property type="match status" value="1"/>
</dbReference>
<organism evidence="13 14">
    <name type="scientific">Pelolinea submarina</name>
    <dbReference type="NCBI Taxonomy" id="913107"/>
    <lineage>
        <taxon>Bacteria</taxon>
        <taxon>Bacillati</taxon>
        <taxon>Chloroflexota</taxon>
        <taxon>Anaerolineae</taxon>
        <taxon>Anaerolineales</taxon>
        <taxon>Anaerolineaceae</taxon>
        <taxon>Pelolinea</taxon>
    </lineage>
</organism>
<comment type="similarity">
    <text evidence="1 7">Belongs to the ATPase alpha/beta chains family.</text>
</comment>
<dbReference type="Gene3D" id="2.40.50.100">
    <property type="match status" value="1"/>
</dbReference>
<dbReference type="GO" id="GO:0042777">
    <property type="term" value="P:proton motive force-driven plasma membrane ATP synthesis"/>
    <property type="evidence" value="ECO:0007669"/>
    <property type="project" value="UniProtKB-UniRule"/>
</dbReference>
<evidence type="ECO:0000259" key="10">
    <source>
        <dbReference type="Pfam" id="PF02874"/>
    </source>
</evidence>
<feature type="domain" description="ATPsynthase alpha/beta subunit barrel-sandwich" evidence="11">
    <location>
        <begin position="128"/>
        <end position="212"/>
    </location>
</feature>
<dbReference type="InterPro" id="IPR020003">
    <property type="entry name" value="ATPase_a/bsu_AS"/>
</dbReference>
<dbReference type="GO" id="GO:0046961">
    <property type="term" value="F:proton-transporting ATPase activity, rotational mechanism"/>
    <property type="evidence" value="ECO:0007669"/>
    <property type="project" value="InterPro"/>
</dbReference>
<evidence type="ECO:0000259" key="9">
    <source>
        <dbReference type="Pfam" id="PF00006"/>
    </source>
</evidence>
<comment type="function">
    <text evidence="7">Produces ATP from ADP in the presence of a proton gradient across the membrane. The V-type alpha chain is a catalytic subunit.</text>
</comment>
<keyword evidence="3 7" id="KW-0547">Nucleotide-binding</keyword>
<dbReference type="Pfam" id="PF02874">
    <property type="entry name" value="ATP-synt_ab_N"/>
    <property type="match status" value="1"/>
</dbReference>
<evidence type="ECO:0000256" key="5">
    <source>
        <dbReference type="ARBA" id="ARBA00022967"/>
    </source>
</evidence>
<dbReference type="HAMAP" id="MF_00309">
    <property type="entry name" value="ATP_synth_A_arch"/>
    <property type="match status" value="1"/>
</dbReference>
<evidence type="ECO:0000313" key="13">
    <source>
        <dbReference type="EMBL" id="REG08420.1"/>
    </source>
</evidence>
<comment type="caution">
    <text evidence="13">The sequence shown here is derived from an EMBL/GenBank/DDBJ whole genome shotgun (WGS) entry which is preliminary data.</text>
</comment>
<keyword evidence="7" id="KW-0375">Hydrogen ion transport</keyword>
<feature type="compositionally biased region" description="Basic and acidic residues" evidence="8">
    <location>
        <begin position="397"/>
        <end position="415"/>
    </location>
</feature>
<dbReference type="NCBIfam" id="NF003220">
    <property type="entry name" value="PRK04192.1"/>
    <property type="match status" value="1"/>
</dbReference>
<keyword evidence="4 7" id="KW-0067">ATP-binding</keyword>
<accession>A0A3E0AB97</accession>
<dbReference type="SUPFAM" id="SSF50615">
    <property type="entry name" value="N-terminal domain of alpha and beta subunits of F1 ATP synthase"/>
    <property type="match status" value="1"/>
</dbReference>
<comment type="catalytic activity">
    <reaction evidence="7">
        <text>ATP + H2O + 4 H(+)(in) = ADP + phosphate + 5 H(+)(out)</text>
        <dbReference type="Rhea" id="RHEA:57720"/>
        <dbReference type="ChEBI" id="CHEBI:15377"/>
        <dbReference type="ChEBI" id="CHEBI:15378"/>
        <dbReference type="ChEBI" id="CHEBI:30616"/>
        <dbReference type="ChEBI" id="CHEBI:43474"/>
        <dbReference type="ChEBI" id="CHEBI:456216"/>
        <dbReference type="EC" id="7.1.2.2"/>
    </reaction>
</comment>
<evidence type="ECO:0000256" key="7">
    <source>
        <dbReference type="HAMAP-Rule" id="MF_00309"/>
    </source>
</evidence>
<sequence>MQLAFKLGSKVKVMDDLEKQAGKVKRIAGPVVGAVGFNEIRLHDMVLVGEAKLVGEVIRLNADQATIQVYEDTSGLRMDEPIYNTGEPLVAHLGPGLMGQIFDGLQRPLTTLAKKEGGFLGRGISESSLAMGKAWDFTPVVKEGDLVTPGTILGTIPETQSIEHRVMVPQGISGRIVEIKTGSFTLKDHVAIVETKNKKHEKVFMEQSWPVRMARPFHKRLDLTEPLVTGKRVIDLLFPIPKGGSAIIPGGFGTGKTVIQQSLARWSEVDVVVYVGCGERGNEMAEVLNELPKLEDRSSGIPLINRTVLIANTSNMPVAAREASIYMGITIGEYYRDMGYDVLMLADSTSRWGEALREVSSRLEEIPGEEGYPAYLASRLAEFYERAGHVSCLDTVHPADEKSEPKEKQKEEREGSISLVGAVSPPGGDFSDPITQSSMRIAGVFWALDYELSRRRHFPAINWTKSFSLVDLSRWFLEEVSDDYEVMVKETENILGREHELQQVVQLIGQDALSDMEREVLLISRILREDLLQQSAIHDVDAFCPLDKSYWMMKVILHFHEAAQEAMKKGVSLQDLDNAQVLQKIARMKELKLDNAVQRLQYLMSDIDTEVSRLGEKMEKSNA</sequence>
<dbReference type="InterPro" id="IPR036121">
    <property type="entry name" value="ATPase_F1/V1/A1_a/bsu_N_sf"/>
</dbReference>
<reference evidence="13 14" key="1">
    <citation type="submission" date="2018-08" db="EMBL/GenBank/DDBJ databases">
        <title>Genomic Encyclopedia of Type Strains, Phase IV (KMG-IV): sequencing the most valuable type-strain genomes for metagenomic binning, comparative biology and taxonomic classification.</title>
        <authorList>
            <person name="Goeker M."/>
        </authorList>
    </citation>
    <scope>NUCLEOTIDE SEQUENCE [LARGE SCALE GENOMIC DNA]</scope>
    <source>
        <strain evidence="13 14">DSM 23923</strain>
    </source>
</reference>
<dbReference type="PANTHER" id="PTHR43607">
    <property type="entry name" value="V-TYPE PROTON ATPASE CATALYTIC SUBUNIT A"/>
    <property type="match status" value="1"/>
</dbReference>
<dbReference type="Gene3D" id="3.40.50.300">
    <property type="entry name" value="P-loop containing nucleotide triphosphate hydrolases"/>
    <property type="match status" value="1"/>
</dbReference>
<name>A0A3E0AB97_9CHLR</name>
<dbReference type="InterPro" id="IPR031686">
    <property type="entry name" value="ATP-synth_a_Xtn"/>
</dbReference>
<feature type="domain" description="ATP synthase A/B type C-terminal" evidence="12">
    <location>
        <begin position="475"/>
        <end position="572"/>
    </location>
</feature>
<keyword evidence="14" id="KW-1185">Reference proteome</keyword>
<dbReference type="InterPro" id="IPR022878">
    <property type="entry name" value="V-ATPase_asu"/>
</dbReference>
<dbReference type="Pfam" id="PF22919">
    <property type="entry name" value="ATP-synt_VA_C"/>
    <property type="match status" value="1"/>
</dbReference>
<dbReference type="EC" id="7.1.2.2" evidence="7"/>
<feature type="domain" description="ATPase F1/V1/A1 complex alpha/beta subunit N-terminal" evidence="10">
    <location>
        <begin position="25"/>
        <end position="86"/>
    </location>
</feature>
<dbReference type="InterPro" id="IPR024034">
    <property type="entry name" value="ATPase_F1/V1_b/a_C"/>
</dbReference>
<feature type="binding site" evidence="7">
    <location>
        <begin position="250"/>
        <end position="257"/>
    </location>
    <ligand>
        <name>ATP</name>
        <dbReference type="ChEBI" id="CHEBI:30616"/>
    </ligand>
</feature>
<keyword evidence="6 7" id="KW-0406">Ion transport</keyword>
<keyword evidence="7" id="KW-0066">ATP synthesis</keyword>
<dbReference type="Pfam" id="PF16886">
    <property type="entry name" value="ATP-synt_ab_Xtn"/>
    <property type="match status" value="1"/>
</dbReference>
<dbReference type="InterPro" id="IPR004100">
    <property type="entry name" value="ATPase_F1/V1/A1_a/bsu_N"/>
</dbReference>
<dbReference type="GO" id="GO:0046933">
    <property type="term" value="F:proton-transporting ATP synthase activity, rotational mechanism"/>
    <property type="evidence" value="ECO:0007669"/>
    <property type="project" value="UniProtKB-UniRule"/>
</dbReference>
<dbReference type="SUPFAM" id="SSF52540">
    <property type="entry name" value="P-loop containing nucleoside triphosphate hydrolases"/>
    <property type="match status" value="1"/>
</dbReference>
<dbReference type="Gene3D" id="2.40.30.20">
    <property type="match status" value="1"/>
</dbReference>
<evidence type="ECO:0000259" key="11">
    <source>
        <dbReference type="Pfam" id="PF16886"/>
    </source>
</evidence>
<dbReference type="EMBL" id="QUMS01000002">
    <property type="protein sequence ID" value="REG08420.1"/>
    <property type="molecule type" value="Genomic_DNA"/>
</dbReference>
<evidence type="ECO:0000256" key="8">
    <source>
        <dbReference type="SAM" id="MobiDB-lite"/>
    </source>
</evidence>
<dbReference type="Proteomes" id="UP000256388">
    <property type="component" value="Unassembled WGS sequence"/>
</dbReference>
<dbReference type="InterPro" id="IPR027417">
    <property type="entry name" value="P-loop_NTPase"/>
</dbReference>
<evidence type="ECO:0000256" key="1">
    <source>
        <dbReference type="ARBA" id="ARBA00008936"/>
    </source>
</evidence>
<evidence type="ECO:0000313" key="14">
    <source>
        <dbReference type="Proteomes" id="UP000256388"/>
    </source>
</evidence>
<dbReference type="Gene3D" id="1.10.1140.10">
    <property type="entry name" value="Bovine Mitochondrial F1-atpase, Atp Synthase Beta Chain, Chain D, domain 3"/>
    <property type="match status" value="1"/>
</dbReference>
<evidence type="ECO:0000256" key="2">
    <source>
        <dbReference type="ARBA" id="ARBA00022448"/>
    </source>
</evidence>
<feature type="domain" description="ATPase F1/V1/A1 complex alpha/beta subunit nucleotide-binding" evidence="9">
    <location>
        <begin position="230"/>
        <end position="468"/>
    </location>
</feature>
<dbReference type="InterPro" id="IPR000194">
    <property type="entry name" value="ATPase_F1/V1/A1_a/bsu_nucl-bd"/>
</dbReference>
<dbReference type="PROSITE" id="PS00152">
    <property type="entry name" value="ATPASE_ALPHA_BETA"/>
    <property type="match status" value="1"/>
</dbReference>
<dbReference type="Pfam" id="PF00006">
    <property type="entry name" value="ATP-synt_ab"/>
    <property type="match status" value="1"/>
</dbReference>
<evidence type="ECO:0000256" key="6">
    <source>
        <dbReference type="ARBA" id="ARBA00023065"/>
    </source>
</evidence>
<protein>
    <recommendedName>
        <fullName evidence="7">V-type ATP synthase alpha chain</fullName>
        <ecNumber evidence="7">7.1.2.2</ecNumber>
    </recommendedName>
    <alternativeName>
        <fullName evidence="7">V-ATPase subunit A</fullName>
    </alternativeName>
</protein>
<evidence type="ECO:0000259" key="12">
    <source>
        <dbReference type="Pfam" id="PF22919"/>
    </source>
</evidence>
<dbReference type="PANTHER" id="PTHR43607:SF1">
    <property type="entry name" value="H(+)-TRANSPORTING TWO-SECTOR ATPASE"/>
    <property type="match status" value="1"/>
</dbReference>
<proteinExistence type="inferred from homology"/>
<dbReference type="FunFam" id="2.40.50.100:FF:000008">
    <property type="entry name" value="V-type proton ATPase catalytic subunit A"/>
    <property type="match status" value="1"/>
</dbReference>
<feature type="region of interest" description="Disordered" evidence="8">
    <location>
        <begin position="395"/>
        <end position="422"/>
    </location>
</feature>
<dbReference type="InterPro" id="IPR055190">
    <property type="entry name" value="ATP-synt_VA_C"/>
</dbReference>
<keyword evidence="2 7" id="KW-0813">Transport</keyword>
<evidence type="ECO:0000256" key="4">
    <source>
        <dbReference type="ARBA" id="ARBA00022840"/>
    </source>
</evidence>
<dbReference type="GO" id="GO:0045259">
    <property type="term" value="C:proton-transporting ATP synthase complex"/>
    <property type="evidence" value="ECO:0007669"/>
    <property type="project" value="UniProtKB-ARBA"/>
</dbReference>
<dbReference type="CDD" id="cd01134">
    <property type="entry name" value="V_A-ATPase_A"/>
    <property type="match status" value="1"/>
</dbReference>
<dbReference type="GO" id="GO:0005524">
    <property type="term" value="F:ATP binding"/>
    <property type="evidence" value="ECO:0007669"/>
    <property type="project" value="UniProtKB-UniRule"/>
</dbReference>
<dbReference type="SUPFAM" id="SSF47917">
    <property type="entry name" value="C-terminal domain of alpha and beta subunits of F1 ATP synthase"/>
    <property type="match status" value="1"/>
</dbReference>
<gene>
    <name evidence="7" type="primary">atpA</name>
    <name evidence="13" type="ORF">DFR64_1787</name>
</gene>
<dbReference type="AlphaFoldDB" id="A0A3E0AB97"/>